<keyword evidence="2" id="KW-0378">Hydrolase</keyword>
<name>A0ABU1Y7J5_9FLAO</name>
<organism evidence="2 3">
    <name type="scientific">Flavobacterium piscis</name>
    <dbReference type="NCBI Taxonomy" id="1114874"/>
    <lineage>
        <taxon>Bacteria</taxon>
        <taxon>Pseudomonadati</taxon>
        <taxon>Bacteroidota</taxon>
        <taxon>Flavobacteriia</taxon>
        <taxon>Flavobacteriales</taxon>
        <taxon>Flavobacteriaceae</taxon>
        <taxon>Flavobacterium</taxon>
    </lineage>
</organism>
<evidence type="ECO:0000313" key="2">
    <source>
        <dbReference type="EMBL" id="MDR7210118.1"/>
    </source>
</evidence>
<dbReference type="Gene3D" id="3.40.50.1820">
    <property type="entry name" value="alpha/beta hydrolase"/>
    <property type="match status" value="1"/>
</dbReference>
<dbReference type="InterPro" id="IPR029058">
    <property type="entry name" value="AB_hydrolase_fold"/>
</dbReference>
<evidence type="ECO:0000313" key="3">
    <source>
        <dbReference type="Proteomes" id="UP001269081"/>
    </source>
</evidence>
<gene>
    <name evidence="2" type="ORF">J2W48_002058</name>
</gene>
<proteinExistence type="predicted"/>
<comment type="caution">
    <text evidence="2">The sequence shown here is derived from an EMBL/GenBank/DDBJ whole genome shotgun (WGS) entry which is preliminary data.</text>
</comment>
<evidence type="ECO:0000259" key="1">
    <source>
        <dbReference type="Pfam" id="PF00561"/>
    </source>
</evidence>
<dbReference type="InterPro" id="IPR000073">
    <property type="entry name" value="AB_hydrolase_1"/>
</dbReference>
<dbReference type="InterPro" id="IPR017208">
    <property type="entry name" value="UCP037442_abhydr"/>
</dbReference>
<dbReference type="PIRSF" id="PIRSF037442">
    <property type="entry name" value="UCP037442_abhydr"/>
    <property type="match status" value="1"/>
</dbReference>
<dbReference type="Proteomes" id="UP001269081">
    <property type="component" value="Unassembled WGS sequence"/>
</dbReference>
<accession>A0ABU1Y7J5</accession>
<dbReference type="Pfam" id="PF00561">
    <property type="entry name" value="Abhydrolase_1"/>
    <property type="match status" value="1"/>
</dbReference>
<keyword evidence="3" id="KW-1185">Reference proteome</keyword>
<dbReference type="EMBL" id="JAVDWQ010000006">
    <property type="protein sequence ID" value="MDR7210118.1"/>
    <property type="molecule type" value="Genomic_DNA"/>
</dbReference>
<dbReference type="RefSeq" id="WP_310280870.1">
    <property type="nucleotide sequence ID" value="NZ_JAVDWQ010000006.1"/>
</dbReference>
<feature type="domain" description="AB hydrolase-1" evidence="1">
    <location>
        <begin position="26"/>
        <end position="136"/>
    </location>
</feature>
<dbReference type="GO" id="GO:0016787">
    <property type="term" value="F:hydrolase activity"/>
    <property type="evidence" value="ECO:0007669"/>
    <property type="project" value="UniProtKB-KW"/>
</dbReference>
<protein>
    <submittedName>
        <fullName evidence="2">Alpha/beta hydrolase</fullName>
    </submittedName>
</protein>
<reference evidence="2 3" key="1">
    <citation type="submission" date="2023-07" db="EMBL/GenBank/DDBJ databases">
        <title>Sorghum-associated microbial communities from plants grown in Nebraska, USA.</title>
        <authorList>
            <person name="Schachtman D."/>
        </authorList>
    </citation>
    <scope>NUCLEOTIDE SEQUENCE [LARGE SCALE GENOMIC DNA]</scope>
    <source>
        <strain evidence="2 3">4129</strain>
    </source>
</reference>
<dbReference type="SUPFAM" id="SSF53474">
    <property type="entry name" value="alpha/beta-Hydrolases"/>
    <property type="match status" value="1"/>
</dbReference>
<sequence length="279" mass="31734">MKTIEIKTDKEHTITANVYEAEQSGAVLIISSATGVKQAFYRKFAEFVSANGVSVITFDYLGIGLSLKQPIKQLQNDASDWGKVDLEAIIKYATEHYPNSKLTLLGHSIGGQLIGLAKSSSEVQKIILVSAQSGYWKFWKNSGKFKMWVNWHILFPLLINTFGYLPSKKVSGMENLPKNVAKQWSKWGRTPNYLFDDISGQELFFKTISVKILAISIENDAFAPKEAVDWLAYKYENSEIKRVHLMSKDYATKEIGHFGIFREKFANDLWKLFLNEVEK</sequence>